<feature type="compositionally biased region" description="Acidic residues" evidence="1">
    <location>
        <begin position="381"/>
        <end position="396"/>
    </location>
</feature>
<dbReference type="AlphaFoldDB" id="A0A0B7FF16"/>
<accession>A0A0B7FF16</accession>
<keyword evidence="3" id="KW-1185">Reference proteome</keyword>
<proteinExistence type="predicted"/>
<evidence type="ECO:0000256" key="1">
    <source>
        <dbReference type="SAM" id="MobiDB-lite"/>
    </source>
</evidence>
<dbReference type="OrthoDB" id="3216222at2759"/>
<sequence>MNLTEKLRTPHFPYDGYPDHWGPFELHTMVPYDASLRSIQVHQYQIVVNYKPANKEVVVGFDDFSPAWPKDPDDSSSKAIKRRDKYRAMAEFRALVKIEKLKYLSAEGREQLRDVGADVSEEACRQGLWIAAYGKYNHYPMYWPGEPKKKELLQVQAVVDVYGKQKERTLFIVSIDPRTCARSFLYFERIKLLRFMKEVSRDDDNGTELPDRTIEWYVTKMMEKYPFNEACIPDKRDNYRGARRHTSEARHVFVCHAEWLLEHTNVHRGGDKYISRKILREWAKKAPRMREIAAQEGRPGWGAWDAVWDTFDFAGHYQSELWKYRHYLGLIQKENRHESTPSSSRSHRLGARPNRINKGKGRATTADEQEHAYSWVPDPYSADEEDDGGFSLDEAEWTDRAKRPRVESDQDDGPSGMRWARSSPFHESRPEREDHMQESPPRAHLQSSPSLGVRTPNSSQSMGGTRTQRIARNSHAPTPSSSARNPSTGWRFTSPRATSLGTPPTSRKSIETKNSNISTPARPARAVSPDVILISSDDDNIPTLAAEVARSSIAPKEEVIDIADSQSEGHDEPMHATNSWEEPDDIPPQHHNSDELSYSRQRTSVLRETAIDETPPPRARSTPGRHEAPPTEEIADSQDEAEDFNSSDSESKYTQRPPRPPSPNRERVHRLVELNRQINEFAPTAIYDACAPRTWKPWRCSFPNQNLKPGCDPRLAQRIPCTFEINMRRPSLEVQRLLNQRPRDTEFLKHLLTEPCIFKGPTDELPVAIFNRVAELHFQEHFKYWGVQKKIIGSGGRRTAHFEPLDN</sequence>
<feature type="compositionally biased region" description="Acidic residues" evidence="1">
    <location>
        <begin position="633"/>
        <end position="645"/>
    </location>
</feature>
<reference evidence="2 3" key="1">
    <citation type="submission" date="2014-11" db="EMBL/GenBank/DDBJ databases">
        <authorList>
            <person name="Wibberg Daniel"/>
        </authorList>
    </citation>
    <scope>NUCLEOTIDE SEQUENCE [LARGE SCALE GENOMIC DNA]</scope>
    <source>
        <strain evidence="2">Rhizoctonia solani AG1-IB 7/3/14</strain>
    </source>
</reference>
<evidence type="ECO:0000313" key="3">
    <source>
        <dbReference type="Proteomes" id="UP000059188"/>
    </source>
</evidence>
<feature type="compositionally biased region" description="Basic residues" evidence="1">
    <location>
        <begin position="345"/>
        <end position="361"/>
    </location>
</feature>
<name>A0A0B7FF16_THACB</name>
<feature type="region of interest" description="Disordered" evidence="1">
    <location>
        <begin position="336"/>
        <end position="524"/>
    </location>
</feature>
<evidence type="ECO:0000313" key="2">
    <source>
        <dbReference type="EMBL" id="CEL54803.1"/>
    </source>
</evidence>
<dbReference type="Proteomes" id="UP000059188">
    <property type="component" value="Unassembled WGS sequence"/>
</dbReference>
<feature type="compositionally biased region" description="Basic and acidic residues" evidence="1">
    <location>
        <begin position="397"/>
        <end position="408"/>
    </location>
</feature>
<feature type="compositionally biased region" description="Basic and acidic residues" evidence="1">
    <location>
        <begin position="424"/>
        <end position="437"/>
    </location>
</feature>
<feature type="compositionally biased region" description="Polar residues" evidence="1">
    <location>
        <begin position="445"/>
        <end position="519"/>
    </location>
</feature>
<feature type="region of interest" description="Disordered" evidence="1">
    <location>
        <begin position="561"/>
        <end position="667"/>
    </location>
</feature>
<feature type="compositionally biased region" description="Polar residues" evidence="1">
    <location>
        <begin position="595"/>
        <end position="606"/>
    </location>
</feature>
<dbReference type="EMBL" id="LN679117">
    <property type="protein sequence ID" value="CEL54803.1"/>
    <property type="molecule type" value="Genomic_DNA"/>
</dbReference>
<organism evidence="2 3">
    <name type="scientific">Thanatephorus cucumeris (strain AG1-IB / isolate 7/3/14)</name>
    <name type="common">Lettuce bottom rot fungus</name>
    <name type="synonym">Rhizoctonia solani</name>
    <dbReference type="NCBI Taxonomy" id="1108050"/>
    <lineage>
        <taxon>Eukaryota</taxon>
        <taxon>Fungi</taxon>
        <taxon>Dikarya</taxon>
        <taxon>Basidiomycota</taxon>
        <taxon>Agaricomycotina</taxon>
        <taxon>Agaricomycetes</taxon>
        <taxon>Cantharellales</taxon>
        <taxon>Ceratobasidiaceae</taxon>
        <taxon>Rhizoctonia</taxon>
        <taxon>Rhizoctonia solani AG-1</taxon>
    </lineage>
</organism>
<protein>
    <submittedName>
        <fullName evidence="2">Uncharacterized protein</fullName>
    </submittedName>
</protein>
<gene>
    <name evidence="2" type="ORF">RSOLAG1IB_07337</name>
</gene>